<comment type="catalytic activity">
    <reaction evidence="12 13">
        <text>a quinone + NADH + 5 H(+)(in) = a quinol + NAD(+) + 4 H(+)(out)</text>
        <dbReference type="Rhea" id="RHEA:57888"/>
        <dbReference type="ChEBI" id="CHEBI:15378"/>
        <dbReference type="ChEBI" id="CHEBI:24646"/>
        <dbReference type="ChEBI" id="CHEBI:57540"/>
        <dbReference type="ChEBI" id="CHEBI:57945"/>
        <dbReference type="ChEBI" id="CHEBI:132124"/>
    </reaction>
</comment>
<proteinExistence type="inferred from homology"/>
<dbReference type="Pfam" id="PF00499">
    <property type="entry name" value="Oxidored_q3"/>
    <property type="match status" value="1"/>
</dbReference>
<evidence type="ECO:0000313" key="15">
    <source>
        <dbReference type="Proteomes" id="UP000219042"/>
    </source>
</evidence>
<keyword evidence="6 13" id="KW-0874">Quinone</keyword>
<evidence type="ECO:0000256" key="3">
    <source>
        <dbReference type="ARBA" id="ARBA00019907"/>
    </source>
</evidence>
<dbReference type="GO" id="GO:0005886">
    <property type="term" value="C:plasma membrane"/>
    <property type="evidence" value="ECO:0007669"/>
    <property type="project" value="UniProtKB-SubCell"/>
</dbReference>
<comment type="subcellular location">
    <subcellularLocation>
        <location evidence="1 13">Cell membrane</location>
        <topology evidence="1 13">Multi-pass membrane protein</topology>
    </subcellularLocation>
</comment>
<comment type="similarity">
    <text evidence="2 13">Belongs to the complex I subunit 6 family.</text>
</comment>
<dbReference type="Gene3D" id="1.20.120.1200">
    <property type="entry name" value="NADH-ubiquinone/plastoquinone oxidoreductase chain 6, subunit NuoJ"/>
    <property type="match status" value="1"/>
</dbReference>
<keyword evidence="10 13" id="KW-0472">Membrane</keyword>
<dbReference type="InterPro" id="IPR001457">
    <property type="entry name" value="NADH_UbQ/plastoQ_OxRdtase_su6"/>
</dbReference>
<dbReference type="Proteomes" id="UP000219042">
    <property type="component" value="Unassembled WGS sequence"/>
</dbReference>
<feature type="transmembrane region" description="Helical" evidence="13">
    <location>
        <begin position="93"/>
        <end position="112"/>
    </location>
</feature>
<evidence type="ECO:0000313" key="14">
    <source>
        <dbReference type="EMBL" id="SNX44828.1"/>
    </source>
</evidence>
<keyword evidence="9 13" id="KW-0520">NAD</keyword>
<dbReference type="PANTHER" id="PTHR33269">
    <property type="entry name" value="NADH-UBIQUINONE OXIDOREDUCTASE CHAIN 6"/>
    <property type="match status" value="1"/>
</dbReference>
<name>A0A240E7V3_9GAMM</name>
<feature type="transmembrane region" description="Helical" evidence="13">
    <location>
        <begin position="6"/>
        <end position="21"/>
    </location>
</feature>
<dbReference type="GO" id="GO:0048038">
    <property type="term" value="F:quinone binding"/>
    <property type="evidence" value="ECO:0007669"/>
    <property type="project" value="UniProtKB-UniRule"/>
</dbReference>
<keyword evidence="8 13" id="KW-1133">Transmembrane helix</keyword>
<dbReference type="PANTHER" id="PTHR33269:SF17">
    <property type="entry name" value="NADH-UBIQUINONE OXIDOREDUCTASE CHAIN 6"/>
    <property type="match status" value="1"/>
</dbReference>
<protein>
    <recommendedName>
        <fullName evidence="3 13">NADH-quinone oxidoreductase subunit J</fullName>
        <ecNumber evidence="13">7.1.1.-</ecNumber>
    </recommendedName>
</protein>
<evidence type="ECO:0000256" key="7">
    <source>
        <dbReference type="ARBA" id="ARBA00022967"/>
    </source>
</evidence>
<dbReference type="OrthoDB" id="9790848at2"/>
<evidence type="ECO:0000256" key="5">
    <source>
        <dbReference type="ARBA" id="ARBA00022692"/>
    </source>
</evidence>
<feature type="transmembrane region" description="Helical" evidence="13">
    <location>
        <begin position="56"/>
        <end position="81"/>
    </location>
</feature>
<evidence type="ECO:0000256" key="12">
    <source>
        <dbReference type="ARBA" id="ARBA00047712"/>
    </source>
</evidence>
<evidence type="ECO:0000256" key="11">
    <source>
        <dbReference type="ARBA" id="ARBA00025811"/>
    </source>
</evidence>
<dbReference type="AlphaFoldDB" id="A0A240E7V3"/>
<accession>A0A240E7V3</accession>
<dbReference type="EC" id="7.1.1.-" evidence="13"/>
<keyword evidence="4 13" id="KW-1003">Cell membrane</keyword>
<dbReference type="InterPro" id="IPR042106">
    <property type="entry name" value="Nuo/plastoQ_OxRdtase_6_NuoJ"/>
</dbReference>
<feature type="transmembrane region" description="Helical" evidence="13">
    <location>
        <begin position="132"/>
        <end position="157"/>
    </location>
</feature>
<evidence type="ECO:0000256" key="4">
    <source>
        <dbReference type="ARBA" id="ARBA00022475"/>
    </source>
</evidence>
<dbReference type="GO" id="GO:0008137">
    <property type="term" value="F:NADH dehydrogenase (ubiquinone) activity"/>
    <property type="evidence" value="ECO:0007669"/>
    <property type="project" value="UniProtKB-UniRule"/>
</dbReference>
<reference evidence="15" key="1">
    <citation type="submission" date="2016-09" db="EMBL/GenBank/DDBJ databases">
        <authorList>
            <person name="Varghese N."/>
            <person name="Submissions S."/>
        </authorList>
    </citation>
    <scope>NUCLEOTIDE SEQUENCE [LARGE SCALE GENOMIC DNA]</scope>
    <source>
        <strain evidence="15">ANC 4466</strain>
    </source>
</reference>
<dbReference type="NCBIfam" id="NF005162">
    <property type="entry name" value="PRK06638.1-1"/>
    <property type="match status" value="1"/>
</dbReference>
<comment type="function">
    <text evidence="13">NDH-1 shuttles electrons from NADH, via FMN and iron-sulfur (Fe-S) centers, to quinones in the respiratory chain. Couples the redox reaction to proton translocation (for every two electrons transferred, four hydrogen ions are translocated across the cytoplasmic membrane), and thus conserves the redox energy in a proton gradient.</text>
</comment>
<dbReference type="FunFam" id="1.20.120.1200:FF:000001">
    <property type="entry name" value="NADH-quinone oxidoreductase subunit J"/>
    <property type="match status" value="1"/>
</dbReference>
<evidence type="ECO:0000256" key="6">
    <source>
        <dbReference type="ARBA" id="ARBA00022719"/>
    </source>
</evidence>
<evidence type="ECO:0000256" key="8">
    <source>
        <dbReference type="ARBA" id="ARBA00022989"/>
    </source>
</evidence>
<evidence type="ECO:0000256" key="1">
    <source>
        <dbReference type="ARBA" id="ARBA00004651"/>
    </source>
</evidence>
<evidence type="ECO:0000256" key="10">
    <source>
        <dbReference type="ARBA" id="ARBA00023136"/>
    </source>
</evidence>
<evidence type="ECO:0000256" key="13">
    <source>
        <dbReference type="RuleBase" id="RU004429"/>
    </source>
</evidence>
<keyword evidence="5 13" id="KW-0812">Transmembrane</keyword>
<evidence type="ECO:0000256" key="9">
    <source>
        <dbReference type="ARBA" id="ARBA00023027"/>
    </source>
</evidence>
<sequence length="184" mass="19903">MMWPFYLMALVAIISTIRVITNSNPVHALLSLIISLLAVAGIFFIVGAPFAGALEIIVYAGAIMVLFVFVVMMLNLGSHTVAQEKSWLTSETWAYPAAMSFIMGLILVWTLSHSTTDAVMGQQLIGPKQVGIALFTKYLLLVEVAALLLLASLVAAYHLGKRGLGQEQGEVQGKNHSEDKKEQG</sequence>
<keyword evidence="7" id="KW-1278">Translocase</keyword>
<evidence type="ECO:0000256" key="2">
    <source>
        <dbReference type="ARBA" id="ARBA00005698"/>
    </source>
</evidence>
<feature type="transmembrane region" description="Helical" evidence="13">
    <location>
        <begin position="28"/>
        <end position="50"/>
    </location>
</feature>
<organism evidence="14 15">
    <name type="scientific">Acinetobacter puyangensis</name>
    <dbReference type="NCBI Taxonomy" id="1096779"/>
    <lineage>
        <taxon>Bacteria</taxon>
        <taxon>Pseudomonadati</taxon>
        <taxon>Pseudomonadota</taxon>
        <taxon>Gammaproteobacteria</taxon>
        <taxon>Moraxellales</taxon>
        <taxon>Moraxellaceae</taxon>
        <taxon>Acinetobacter</taxon>
    </lineage>
</organism>
<keyword evidence="15" id="KW-1185">Reference proteome</keyword>
<comment type="subunit">
    <text evidence="11">Composed of 13 different subunits. Subunits NuoA, H, J, K, L, M, N constitute the membrane sector of the complex.</text>
</comment>
<gene>
    <name evidence="14" type="ORF">SAMN05421731_104187</name>
</gene>
<dbReference type="EMBL" id="OANT01000004">
    <property type="protein sequence ID" value="SNX44828.1"/>
    <property type="molecule type" value="Genomic_DNA"/>
</dbReference>